<dbReference type="PANTHER" id="PTHR46529:SF1">
    <property type="entry name" value="TRNA WYBUTOSINE-SYNTHESIZING PROTEIN 4"/>
    <property type="match status" value="1"/>
</dbReference>
<evidence type="ECO:0000256" key="4">
    <source>
        <dbReference type="SAM" id="Phobius"/>
    </source>
</evidence>
<feature type="region of interest" description="Disordered" evidence="3">
    <location>
        <begin position="493"/>
        <end position="514"/>
    </location>
</feature>
<dbReference type="InterPro" id="IPR015915">
    <property type="entry name" value="Kelch-typ_b-propeller"/>
</dbReference>
<dbReference type="Proteomes" id="UP001182556">
    <property type="component" value="Unassembled WGS sequence"/>
</dbReference>
<feature type="chain" id="PRO_5042152479" description="Galactose oxidase" evidence="5">
    <location>
        <begin position="20"/>
        <end position="855"/>
    </location>
</feature>
<dbReference type="InterPro" id="IPR011043">
    <property type="entry name" value="Gal_Oxase/kelch_b-propeller"/>
</dbReference>
<comment type="similarity">
    <text evidence="1">Belongs to the methyltransferase superfamily. LCMT family.</text>
</comment>
<dbReference type="SUPFAM" id="SSF117281">
    <property type="entry name" value="Kelch motif"/>
    <property type="match status" value="1"/>
</dbReference>
<evidence type="ECO:0000313" key="7">
    <source>
        <dbReference type="Proteomes" id="UP001182556"/>
    </source>
</evidence>
<comment type="caution">
    <text evidence="6">The sequence shown here is derived from an EMBL/GenBank/DDBJ whole genome shotgun (WGS) entry which is preliminary data.</text>
</comment>
<keyword evidence="4" id="KW-0812">Transmembrane</keyword>
<keyword evidence="2" id="KW-0949">S-adenosyl-L-methionine</keyword>
<protein>
    <recommendedName>
        <fullName evidence="8">Galactose oxidase</fullName>
    </recommendedName>
</protein>
<feature type="region of interest" description="Disordered" evidence="3">
    <location>
        <begin position="645"/>
        <end position="855"/>
    </location>
</feature>
<sequence>MSDTIKRVIFASSLPLALGATAGRWGHQAVYVPSQQTMYVVGGQVVSSGSKVTNDVLVLPLNTTGATFSAGPSDALPPHAFAAATLSQDGESLLVMGGMTSSCSSDALTHTLSLSDSSSSWQQANPSSFVRRRGAAAAWVDDGSSQGEVLVIGGVADTYSCSSGTYTYPATDVLSVPLGQSALKSTSSLPTTLTGSELAVSDFAFTRGTDGSLYLVGGQAANGDLVSLSTIGKWTTSRGWVSQATTGDVPAGRVGASLVAHPSLDLLVLHGGSVDNAATSTLAFLNTTSWTWSTPKNLQPPASSAASYHTSVITPQGVMITAFGLGTSGSPSSNVFYLDMRDPSQGGWTWKSYWNKDMLQAYSPTTATNSAINTASTISTDAAAAAKGGSGSGDKKKVTSIVVPVLIAALILLPLAIWFTRRKIRLAKKRRMARHFSFETQEDEGEFRSANTLNQPSRRTKTQYGFGTDANEKDGNMLTDLAGAIKRFSRRRRSVDSISTTGEQQMSQVANTRVSRLDERTMRWEEIDFGLGKLDERAQSGIQSSSAPAPAGVASTIDPFADPAPLIRFDSIESDASNRMGTPLHDGQQQLIPEVNVQPPTVPPTPMPMSSVPAEAFQPSAQDGLDWNLLAQEMQVRPAFRSISPTSTLRSHAHPVPSAVVAPRATTPTPDSRSTTPTPISPFDDPPTSLPYVDDRYTPAPAVNRLPRANEQWSSGPPRLPSLDFSRMSTLDPLRPSAPLPPRTSSHALAPSGNRAVSQPVQGRQLAGSISSRRDSAPQSTSSSGSSTPTPRSPDFSARRSSNPAVLTRSPGSPVLAGTGALGSPSTQDKRDSAMSKLRVMNLTEEDEMTEEGGR</sequence>
<keyword evidence="7" id="KW-1185">Reference proteome</keyword>
<keyword evidence="4" id="KW-0472">Membrane</keyword>
<dbReference type="SUPFAM" id="SSF50965">
    <property type="entry name" value="Galactose oxidase, central domain"/>
    <property type="match status" value="1"/>
</dbReference>
<evidence type="ECO:0000256" key="5">
    <source>
        <dbReference type="SAM" id="SignalP"/>
    </source>
</evidence>
<dbReference type="EMBL" id="JAODAN010000006">
    <property type="protein sequence ID" value="KAK1923505.1"/>
    <property type="molecule type" value="Genomic_DNA"/>
</dbReference>
<dbReference type="GO" id="GO:0030488">
    <property type="term" value="P:tRNA methylation"/>
    <property type="evidence" value="ECO:0007669"/>
    <property type="project" value="TreeGrafter"/>
</dbReference>
<evidence type="ECO:0008006" key="8">
    <source>
        <dbReference type="Google" id="ProtNLM"/>
    </source>
</evidence>
<feature type="transmembrane region" description="Helical" evidence="4">
    <location>
        <begin position="401"/>
        <end position="420"/>
    </location>
</feature>
<dbReference type="AlphaFoldDB" id="A0AAD9CZX9"/>
<accession>A0AAD9CZX9</accession>
<gene>
    <name evidence="6" type="ORF">DB88DRAFT_540722</name>
</gene>
<feature type="compositionally biased region" description="Acidic residues" evidence="3">
    <location>
        <begin position="844"/>
        <end position="855"/>
    </location>
</feature>
<name>A0AAD9CZX9_PAPLA</name>
<feature type="compositionally biased region" description="Low complexity" evidence="3">
    <location>
        <begin position="777"/>
        <end position="794"/>
    </location>
</feature>
<evidence type="ECO:0000313" key="6">
    <source>
        <dbReference type="EMBL" id="KAK1923505.1"/>
    </source>
</evidence>
<evidence type="ECO:0000256" key="2">
    <source>
        <dbReference type="ARBA" id="ARBA00022691"/>
    </source>
</evidence>
<dbReference type="GO" id="GO:0008175">
    <property type="term" value="F:tRNA methyltransferase activity"/>
    <property type="evidence" value="ECO:0007669"/>
    <property type="project" value="TreeGrafter"/>
</dbReference>
<keyword evidence="4" id="KW-1133">Transmembrane helix</keyword>
<evidence type="ECO:0000256" key="3">
    <source>
        <dbReference type="SAM" id="MobiDB-lite"/>
    </source>
</evidence>
<organism evidence="6 7">
    <name type="scientific">Papiliotrema laurentii</name>
    <name type="common">Cryptococcus laurentii</name>
    <dbReference type="NCBI Taxonomy" id="5418"/>
    <lineage>
        <taxon>Eukaryota</taxon>
        <taxon>Fungi</taxon>
        <taxon>Dikarya</taxon>
        <taxon>Basidiomycota</taxon>
        <taxon>Agaricomycotina</taxon>
        <taxon>Tremellomycetes</taxon>
        <taxon>Tremellales</taxon>
        <taxon>Rhynchogastremaceae</taxon>
        <taxon>Papiliotrema</taxon>
    </lineage>
</organism>
<feature type="compositionally biased region" description="Polar residues" evidence="3">
    <location>
        <begin position="449"/>
        <end position="465"/>
    </location>
</feature>
<proteinExistence type="inferred from homology"/>
<dbReference type="GO" id="GO:0031591">
    <property type="term" value="P:wybutosine biosynthetic process"/>
    <property type="evidence" value="ECO:0007669"/>
    <property type="project" value="TreeGrafter"/>
</dbReference>
<dbReference type="Gene3D" id="2.120.10.80">
    <property type="entry name" value="Kelch-type beta propeller"/>
    <property type="match status" value="2"/>
</dbReference>
<keyword evidence="5" id="KW-0732">Signal</keyword>
<feature type="region of interest" description="Disordered" evidence="3">
    <location>
        <begin position="444"/>
        <end position="472"/>
    </location>
</feature>
<reference evidence="6" key="1">
    <citation type="submission" date="2023-02" db="EMBL/GenBank/DDBJ databases">
        <title>Identification and recombinant expression of a fungal hydrolase from Papiliotrema laurentii that hydrolyzes apple cutin and clears colloidal polyester polyurethane.</title>
        <authorList>
            <consortium name="DOE Joint Genome Institute"/>
            <person name="Roman V.A."/>
            <person name="Bojanowski C."/>
            <person name="Crable B.R."/>
            <person name="Wagner D.N."/>
            <person name="Hung C.S."/>
            <person name="Nadeau L.J."/>
            <person name="Schratz L."/>
            <person name="Haridas S."/>
            <person name="Pangilinan J."/>
            <person name="Lipzen A."/>
            <person name="Na H."/>
            <person name="Yan M."/>
            <person name="Ng V."/>
            <person name="Grigoriev I.V."/>
            <person name="Spatafora J.W."/>
            <person name="Barlow D."/>
            <person name="Biffinger J."/>
            <person name="Kelley-Loughnane N."/>
            <person name="Varaljay V.A."/>
            <person name="Crookes-Goodson W.J."/>
        </authorList>
    </citation>
    <scope>NUCLEOTIDE SEQUENCE</scope>
    <source>
        <strain evidence="6">5307AH</strain>
    </source>
</reference>
<evidence type="ECO:0000256" key="1">
    <source>
        <dbReference type="ARBA" id="ARBA00010703"/>
    </source>
</evidence>
<dbReference type="PANTHER" id="PTHR46529">
    <property type="entry name" value="TRNA WYBUTOSINE-SYNTHESIZING PROTEIN 4"/>
    <property type="match status" value="1"/>
</dbReference>
<feature type="compositionally biased region" description="Low complexity" evidence="3">
    <location>
        <begin position="662"/>
        <end position="682"/>
    </location>
</feature>
<feature type="signal peptide" evidence="5">
    <location>
        <begin position="1"/>
        <end position="19"/>
    </location>
</feature>
<feature type="compositionally biased region" description="Polar residues" evidence="3">
    <location>
        <begin position="496"/>
        <end position="514"/>
    </location>
</feature>